<evidence type="ECO:0000256" key="4">
    <source>
        <dbReference type="SAM" id="MobiDB-lite"/>
    </source>
</evidence>
<evidence type="ECO:0000256" key="1">
    <source>
        <dbReference type="ARBA" id="ARBA00008853"/>
    </source>
</evidence>
<gene>
    <name evidence="6" type="ORF">GA0070617_2930</name>
</gene>
<dbReference type="PRINTS" id="PR01790">
    <property type="entry name" value="SMP30FAMILY"/>
</dbReference>
<feature type="active site" description="Proton donor/acceptor" evidence="2">
    <location>
        <position position="218"/>
    </location>
</feature>
<name>A0A1C6UMT5_9ACTN</name>
<dbReference type="EMBL" id="FMIA01000002">
    <property type="protein sequence ID" value="SCL55340.1"/>
    <property type="molecule type" value="Genomic_DNA"/>
</dbReference>
<dbReference type="GO" id="GO:0005509">
    <property type="term" value="F:calcium ion binding"/>
    <property type="evidence" value="ECO:0007669"/>
    <property type="project" value="TreeGrafter"/>
</dbReference>
<protein>
    <submittedName>
        <fullName evidence="6">Sugar lactone lactonase YvrE</fullName>
    </submittedName>
</protein>
<dbReference type="GO" id="GO:0019853">
    <property type="term" value="P:L-ascorbic acid biosynthetic process"/>
    <property type="evidence" value="ECO:0007669"/>
    <property type="project" value="TreeGrafter"/>
</dbReference>
<feature type="binding site" evidence="3">
    <location>
        <position position="124"/>
    </location>
    <ligand>
        <name>substrate</name>
    </ligand>
</feature>
<keyword evidence="7" id="KW-1185">Reference proteome</keyword>
<evidence type="ECO:0000259" key="5">
    <source>
        <dbReference type="Pfam" id="PF08450"/>
    </source>
</evidence>
<dbReference type="SUPFAM" id="SSF63829">
    <property type="entry name" value="Calcium-dependent phosphotriesterase"/>
    <property type="match status" value="1"/>
</dbReference>
<dbReference type="PANTHER" id="PTHR10907">
    <property type="entry name" value="REGUCALCIN"/>
    <property type="match status" value="1"/>
</dbReference>
<feature type="binding site" evidence="3">
    <location>
        <position position="144"/>
    </location>
    <ligand>
        <name>substrate</name>
    </ligand>
</feature>
<reference evidence="6 7" key="1">
    <citation type="submission" date="2016-06" db="EMBL/GenBank/DDBJ databases">
        <authorList>
            <person name="Kjaerup R.B."/>
            <person name="Dalgaard T.S."/>
            <person name="Juul-Madsen H.R."/>
        </authorList>
    </citation>
    <scope>NUCLEOTIDE SEQUENCE [LARGE SCALE GENOMIC DNA]</scope>
    <source>
        <strain evidence="6 7">DSM 45577</strain>
    </source>
</reference>
<evidence type="ECO:0000313" key="7">
    <source>
        <dbReference type="Proteomes" id="UP000198937"/>
    </source>
</evidence>
<comment type="similarity">
    <text evidence="1">Belongs to the SMP-30/CGR1 family.</text>
</comment>
<organism evidence="6 7">
    <name type="scientific">Micromonospora yangpuensis</name>
    <dbReference type="NCBI Taxonomy" id="683228"/>
    <lineage>
        <taxon>Bacteria</taxon>
        <taxon>Bacillati</taxon>
        <taxon>Actinomycetota</taxon>
        <taxon>Actinomycetes</taxon>
        <taxon>Micromonosporales</taxon>
        <taxon>Micromonosporaceae</taxon>
        <taxon>Micromonospora</taxon>
    </lineage>
</organism>
<keyword evidence="3" id="KW-0862">Zinc</keyword>
<evidence type="ECO:0000256" key="3">
    <source>
        <dbReference type="PIRSR" id="PIRSR605511-2"/>
    </source>
</evidence>
<proteinExistence type="inferred from homology"/>
<feature type="region of interest" description="Disordered" evidence="4">
    <location>
        <begin position="88"/>
        <end position="112"/>
    </location>
</feature>
<evidence type="ECO:0000313" key="6">
    <source>
        <dbReference type="EMBL" id="SCL55340.1"/>
    </source>
</evidence>
<feature type="compositionally biased region" description="Gly residues" evidence="4">
    <location>
        <begin position="94"/>
        <end position="107"/>
    </location>
</feature>
<dbReference type="OrthoDB" id="2633250at2"/>
<dbReference type="InterPro" id="IPR005511">
    <property type="entry name" value="SMP-30"/>
</dbReference>
<sequence>MTGSVRMLTEPVAHHGEGPIWDDRLDRLVWVDMLAGRVLLTDLTGRTTAVEVPDPVAAFVRPIAGAADHLVVGERTLWRVDLTAGADPDRTGPVGTGTVGTGTGTVGAGHPERVGELPLADGVRSNDGGCAPDGTLFVGTMAYDTAPGRGDVFVLRADGRIEVALAGTTVSNGQQFLDDRRVLFVDSPTGLLREYRRGADDRWTAPREVAACAPGSPDGMCVDADGGVWVALFDGAMVRRWSRDGELTDEIALPVRRPTSVALGGPDRRTLFVTTSALGREPGGDPAAGALFVVDVEVPGVPVHPWRPVSVVPSGARRRDG</sequence>
<feature type="binding site" evidence="3">
    <location>
        <position position="17"/>
    </location>
    <ligand>
        <name>a divalent metal cation</name>
        <dbReference type="ChEBI" id="CHEBI:60240"/>
    </ligand>
</feature>
<feature type="binding site" evidence="3">
    <location>
        <position position="172"/>
    </location>
    <ligand>
        <name>a divalent metal cation</name>
        <dbReference type="ChEBI" id="CHEBI:60240"/>
    </ligand>
</feature>
<dbReference type="AlphaFoldDB" id="A0A1C6UMT5"/>
<dbReference type="RefSeq" id="WP_091437692.1">
    <property type="nucleotide sequence ID" value="NZ_BMMJ01000016.1"/>
</dbReference>
<dbReference type="Gene3D" id="2.120.10.30">
    <property type="entry name" value="TolB, C-terminal domain"/>
    <property type="match status" value="1"/>
</dbReference>
<dbReference type="Pfam" id="PF08450">
    <property type="entry name" value="SGL"/>
    <property type="match status" value="1"/>
</dbReference>
<dbReference type="PANTHER" id="PTHR10907:SF47">
    <property type="entry name" value="REGUCALCIN"/>
    <property type="match status" value="1"/>
</dbReference>
<dbReference type="InterPro" id="IPR013658">
    <property type="entry name" value="SGL"/>
</dbReference>
<dbReference type="InterPro" id="IPR011042">
    <property type="entry name" value="6-blade_b-propeller_TolB-like"/>
</dbReference>
<evidence type="ECO:0000256" key="2">
    <source>
        <dbReference type="PIRSR" id="PIRSR605511-1"/>
    </source>
</evidence>
<accession>A0A1C6UMT5</accession>
<dbReference type="GO" id="GO:0004341">
    <property type="term" value="F:gluconolactonase activity"/>
    <property type="evidence" value="ECO:0007669"/>
    <property type="project" value="TreeGrafter"/>
</dbReference>
<dbReference type="Proteomes" id="UP000198937">
    <property type="component" value="Unassembled WGS sequence"/>
</dbReference>
<keyword evidence="3" id="KW-0479">Metal-binding</keyword>
<feature type="domain" description="SMP-30/Gluconolactonase/LRE-like region" evidence="5">
    <location>
        <begin position="16"/>
        <end position="276"/>
    </location>
</feature>
<comment type="cofactor">
    <cofactor evidence="3">
        <name>Zn(2+)</name>
        <dbReference type="ChEBI" id="CHEBI:29105"/>
    </cofactor>
    <text evidence="3">Binds 1 divalent metal cation per subunit.</text>
</comment>
<feature type="binding site" evidence="3">
    <location>
        <position position="218"/>
    </location>
    <ligand>
        <name>a divalent metal cation</name>
        <dbReference type="ChEBI" id="CHEBI:60240"/>
    </ligand>
</feature>
<feature type="binding site" evidence="3">
    <location>
        <position position="126"/>
    </location>
    <ligand>
        <name>substrate</name>
    </ligand>
</feature>
<dbReference type="STRING" id="683228.GA0070617_2930"/>